<proteinExistence type="inferred from homology"/>
<sequence>MLAMGETGEVEIAQSIEHQTLNLRVQGFEPLFGRKKRYCPLGQTARGELCVYKKVPELSQRAEDGHRGGFSWVCEGREKRKEKEGKKEERKPTAGGKRTSNNEEKDRKEKKVYLKMAKGKSVSERNDDVFDEESVAVRSRWRNFAAFWVLGLCNNYGYVVMLSAAHDILESKFGTTEPTEVNNTTVPGEIRSCNTLSTGAILLADILPSLAVKIITPFLPFYVHARLATCVLFSAAGFLVVSLSTTEWLAILGVVITSLSSGLGEVTLLSYSHQYPKQVIVTWSSGTGGAGIIGALSYAFLTTWLSNEDTLLVMLIVPIIQGITFWLVLVHPPQSSIPITKNGIDSQEHIIEVPRKSFKEKINLVPGLLKYMIPLGLVYLFEYFINQGLYELIEFDDIWLSHAEQYRWLQVDYQIGVFISRSSVNLVTINKIWIMAVLQFLNVLVLLFETLFYYLPSIWIVFTFVLWEGLLGGGAYVNTFYRMSTEIPRADRKISLGIATMADSIGIAMAGWLSMPVHNAICRLPKPSRVGS</sequence>
<dbReference type="Pfam" id="PF02487">
    <property type="entry name" value="CLN3"/>
    <property type="match status" value="2"/>
</dbReference>
<feature type="transmembrane region" description="Helical" evidence="7">
    <location>
        <begin position="432"/>
        <end position="452"/>
    </location>
</feature>
<keyword evidence="5 7" id="KW-1133">Transmembrane helix</keyword>
<comment type="caution">
    <text evidence="9">The sequence shown here is derived from an EMBL/GenBank/DDBJ whole genome shotgun (WGS) entry which is preliminary data.</text>
</comment>
<feature type="compositionally biased region" description="Basic and acidic residues" evidence="8">
    <location>
        <begin position="100"/>
        <end position="110"/>
    </location>
</feature>
<dbReference type="PRINTS" id="PR01315">
    <property type="entry name" value="BATTENIN"/>
</dbReference>
<evidence type="ECO:0000256" key="7">
    <source>
        <dbReference type="RuleBase" id="RU361113"/>
    </source>
</evidence>
<feature type="transmembrane region" description="Helical" evidence="7">
    <location>
        <begin position="458"/>
        <end position="481"/>
    </location>
</feature>
<protein>
    <recommendedName>
        <fullName evidence="7">Battenin</fullName>
    </recommendedName>
</protein>
<evidence type="ECO:0000256" key="2">
    <source>
        <dbReference type="ARBA" id="ARBA00007467"/>
    </source>
</evidence>
<dbReference type="FunFam" id="1.20.1250.20:FF:000427">
    <property type="entry name" value="Battenin"/>
    <property type="match status" value="1"/>
</dbReference>
<feature type="transmembrane region" description="Helical" evidence="7">
    <location>
        <begin position="248"/>
        <end position="268"/>
    </location>
</feature>
<dbReference type="GO" id="GO:0005765">
    <property type="term" value="C:lysosomal membrane"/>
    <property type="evidence" value="ECO:0007669"/>
    <property type="project" value="UniProtKB-SubCell"/>
</dbReference>
<dbReference type="EMBL" id="CAJDYZ010011701">
    <property type="protein sequence ID" value="CAD1479847.1"/>
    <property type="molecule type" value="Genomic_DNA"/>
</dbReference>
<dbReference type="AlphaFoldDB" id="A0A6V7HJ67"/>
<feature type="transmembrane region" description="Helical" evidence="7">
    <location>
        <begin position="311"/>
        <end position="330"/>
    </location>
</feature>
<feature type="compositionally biased region" description="Basic and acidic residues" evidence="8">
    <location>
        <begin position="81"/>
        <end position="92"/>
    </location>
</feature>
<evidence type="ECO:0000256" key="5">
    <source>
        <dbReference type="ARBA" id="ARBA00022989"/>
    </source>
</evidence>
<evidence type="ECO:0000256" key="4">
    <source>
        <dbReference type="ARBA" id="ARBA00022692"/>
    </source>
</evidence>
<dbReference type="Proteomes" id="UP000752696">
    <property type="component" value="Unassembled WGS sequence"/>
</dbReference>
<keyword evidence="6 7" id="KW-0472">Membrane</keyword>
<evidence type="ECO:0000313" key="10">
    <source>
        <dbReference type="Proteomes" id="UP000752696"/>
    </source>
</evidence>
<dbReference type="GO" id="GO:0012505">
    <property type="term" value="C:endomembrane system"/>
    <property type="evidence" value="ECO:0007669"/>
    <property type="project" value="UniProtKB-SubCell"/>
</dbReference>
<reference evidence="9" key="1">
    <citation type="submission" date="2020-07" db="EMBL/GenBank/DDBJ databases">
        <authorList>
            <person name="Nazaruddin N."/>
        </authorList>
    </citation>
    <scope>NUCLEOTIDE SEQUENCE</scope>
</reference>
<dbReference type="InterPro" id="IPR036259">
    <property type="entry name" value="MFS_trans_sf"/>
</dbReference>
<keyword evidence="4 7" id="KW-0812">Transmembrane</keyword>
<evidence type="ECO:0000256" key="1">
    <source>
        <dbReference type="ARBA" id="ARBA00004127"/>
    </source>
</evidence>
<organism evidence="9 10">
    <name type="scientific">Heterotrigona itama</name>
    <dbReference type="NCBI Taxonomy" id="395501"/>
    <lineage>
        <taxon>Eukaryota</taxon>
        <taxon>Metazoa</taxon>
        <taxon>Ecdysozoa</taxon>
        <taxon>Arthropoda</taxon>
        <taxon>Hexapoda</taxon>
        <taxon>Insecta</taxon>
        <taxon>Pterygota</taxon>
        <taxon>Neoptera</taxon>
        <taxon>Endopterygota</taxon>
        <taxon>Hymenoptera</taxon>
        <taxon>Apocrita</taxon>
        <taxon>Aculeata</taxon>
        <taxon>Apoidea</taxon>
        <taxon>Anthophila</taxon>
        <taxon>Apidae</taxon>
        <taxon>Heterotrigona</taxon>
    </lineage>
</organism>
<comment type="subcellular location">
    <subcellularLocation>
        <location evidence="1">Endomembrane system</location>
        <topology evidence="1">Multi-pass membrane protein</topology>
    </subcellularLocation>
    <subcellularLocation>
        <location evidence="7">Lysosome membrane</location>
        <topology evidence="7">Multi-pass membrane protein</topology>
    </subcellularLocation>
</comment>
<name>A0A6V7HJ67_9HYME</name>
<dbReference type="InterPro" id="IPR003492">
    <property type="entry name" value="Battenin_disease_Cln3"/>
</dbReference>
<evidence type="ECO:0000256" key="8">
    <source>
        <dbReference type="SAM" id="MobiDB-lite"/>
    </source>
</evidence>
<evidence type="ECO:0000256" key="6">
    <source>
        <dbReference type="ARBA" id="ARBA00023136"/>
    </source>
</evidence>
<dbReference type="SUPFAM" id="SSF103473">
    <property type="entry name" value="MFS general substrate transporter"/>
    <property type="match status" value="1"/>
</dbReference>
<keyword evidence="7" id="KW-0458">Lysosome</keyword>
<dbReference type="GO" id="GO:0007040">
    <property type="term" value="P:lysosome organization"/>
    <property type="evidence" value="ECO:0007669"/>
    <property type="project" value="TreeGrafter"/>
</dbReference>
<feature type="transmembrane region" description="Helical" evidence="7">
    <location>
        <begin position="280"/>
        <end position="305"/>
    </location>
</feature>
<feature type="transmembrane region" description="Helical" evidence="7">
    <location>
        <begin position="493"/>
        <end position="515"/>
    </location>
</feature>
<comment type="similarity">
    <text evidence="2 7">Belongs to the battenin family.</text>
</comment>
<dbReference type="PANTHER" id="PTHR10981">
    <property type="entry name" value="BATTENIN"/>
    <property type="match status" value="1"/>
</dbReference>
<evidence type="ECO:0000256" key="3">
    <source>
        <dbReference type="ARBA" id="ARBA00022448"/>
    </source>
</evidence>
<feature type="transmembrane region" description="Helical" evidence="7">
    <location>
        <begin position="223"/>
        <end position="242"/>
    </location>
</feature>
<dbReference type="PANTHER" id="PTHR10981:SF0">
    <property type="entry name" value="BATTENIN"/>
    <property type="match status" value="1"/>
</dbReference>
<evidence type="ECO:0000313" key="9">
    <source>
        <dbReference type="EMBL" id="CAD1479847.1"/>
    </source>
</evidence>
<dbReference type="OrthoDB" id="5965864at2759"/>
<gene>
    <name evidence="9" type="ORF">MHI_LOCUS885977</name>
</gene>
<accession>A0A6V7HJ67</accession>
<keyword evidence="3" id="KW-0813">Transport</keyword>
<dbReference type="GO" id="GO:0051453">
    <property type="term" value="P:regulation of intracellular pH"/>
    <property type="evidence" value="ECO:0007669"/>
    <property type="project" value="TreeGrafter"/>
</dbReference>
<dbReference type="Gene3D" id="1.20.1250.20">
    <property type="entry name" value="MFS general substrate transporter like domains"/>
    <property type="match status" value="1"/>
</dbReference>
<keyword evidence="10" id="KW-1185">Reference proteome</keyword>
<feature type="region of interest" description="Disordered" evidence="8">
    <location>
        <begin position="81"/>
        <end position="110"/>
    </location>
</feature>